<organism evidence="2 3">
    <name type="scientific">Roridomyces roridus</name>
    <dbReference type="NCBI Taxonomy" id="1738132"/>
    <lineage>
        <taxon>Eukaryota</taxon>
        <taxon>Fungi</taxon>
        <taxon>Dikarya</taxon>
        <taxon>Basidiomycota</taxon>
        <taxon>Agaricomycotina</taxon>
        <taxon>Agaricomycetes</taxon>
        <taxon>Agaricomycetidae</taxon>
        <taxon>Agaricales</taxon>
        <taxon>Marasmiineae</taxon>
        <taxon>Mycenaceae</taxon>
        <taxon>Roridomyces</taxon>
    </lineage>
</organism>
<gene>
    <name evidence="2" type="ORF">FB45DRAFT_958028</name>
</gene>
<evidence type="ECO:0000313" key="2">
    <source>
        <dbReference type="EMBL" id="KAJ7604060.1"/>
    </source>
</evidence>
<sequence>MSTRLLVPIHLRGRDPMLGPIFKAPNHPLVQRQQVALVVVRDTSESAMEELQTWEEEQPIPAGTDEEFAALGLYQLDPTAETLVFGRAAETADPNMDVLLAWYTPASFMDDAAKQQLLAATNAAMGDESEMTLSPPVFEDGAWTGGLLIERGADPVEEGTRCYTIANSLQSQRDIWSPCADSKVCRTFSKDNELRRDLNIAVGRFSAEAMKQIPPSVRSAIEDYKDMLNVPPLGVPRNVAHNALQLNIAPAVPFGSKQGLSSLGTFGKSHKDKKDDPGRYTHMTTCSRLPDNYILGKFHIIALGIYVTLHNYDSVNFCGLFSHGGTPPVAPEGEEVQCDAYRLTFISYPPLRMGGGGGNPVVAMGLGSMPFEQLKQLRLVDSEEDEPVSYMPGANFAVDGQVVMNNRAHVTFIARALLLHSVFILNQLPPGYNVQVDSDRLLSAISFLDGGIRESVGPWANAPGYRRPHQSTSSPSAPAAAADNVNLSPQRDRRSEILHAFYLHSNRMRPWIPHKSSRKLFDIDTSGALVQVEPVNPSLPPPTGLGNNRRPGMRPRTAKPKWKKPVGITLAKPKWKKRTTAKPRPNPRPGKKRANKSKNPAGSGTDANDNSPANHATNGGISGIEVEDPRDGDFSPSSPSTGMATSTPGSERQLRSSKRPQDESSSSDNPRKRVRITYGQQPGATRSDNAPATSVHDLWANSSLAALESDPAMRESSCLALASNAVPVVNQIRNGDGDMVVDVADITLAQMFPPPLEYYDAATIFCNKLAGAIIQERDNILRAYQQTSHHRYIAPFLALDAAFDGIRAAPGSVATCVSISRVWSQLDRLNRAEGEAMLQLKLIRYSVMQSTGFLWCWLDTYCVSQIRAALQAPTEIWIGRLARLIHTLMSTGIQKKRIRPKDVGLDGIEAVFDFKQRTTFDLTVDEQLLTGVVLEIIAFWLNFPRTYSRQQSWFINTMVTTGYSSALFLDCAWGAFTHVRSTISGTSDINMSTPVAFSPLALALRNLALTNEQTVALEQMRTALFNYRHRAIADAASFQLQLAMIPSQCSKRVHAMNRFLEWLLQLEPLIGLADTVDIQGDGTLGKFQRAVHQDRDYLLPFREHGPSRIVSRLPGNAFDPLHARARSGLYSGLLFWGVYFATKFAHHATSTLFASPRDWDAQVAAVGQQPPTFFCNVKAYGSVKCYRSVKLVQQHFDAVITPGTNKPCPGEEWEQSTRDGKFPFRECHRFLTRSKPRSLFLEIGDLIAFLLAADFVYAGAVEMPSVDDAGYFVWKLNAGAVRGLETLGLIAPRRRKLSSSSYHLPDEAEVKSAFSQLYGFLDSRLSPEQKERMVFDLFMVENSLCKSGRWIAAKLTAPVADLLEC</sequence>
<feature type="compositionally biased region" description="Polar residues" evidence="1">
    <location>
        <begin position="678"/>
        <end position="692"/>
    </location>
</feature>
<accession>A0AAD7AYC4</accession>
<feature type="region of interest" description="Disordered" evidence="1">
    <location>
        <begin position="532"/>
        <end position="692"/>
    </location>
</feature>
<feature type="compositionally biased region" description="Low complexity" evidence="1">
    <location>
        <begin position="473"/>
        <end position="482"/>
    </location>
</feature>
<keyword evidence="3" id="KW-1185">Reference proteome</keyword>
<feature type="compositionally biased region" description="Basic residues" evidence="1">
    <location>
        <begin position="551"/>
        <end position="564"/>
    </location>
</feature>
<evidence type="ECO:0000256" key="1">
    <source>
        <dbReference type="SAM" id="MobiDB-lite"/>
    </source>
</evidence>
<dbReference type="EMBL" id="JARKIF010000116">
    <property type="protein sequence ID" value="KAJ7604060.1"/>
    <property type="molecule type" value="Genomic_DNA"/>
</dbReference>
<dbReference type="Proteomes" id="UP001221142">
    <property type="component" value="Unassembled WGS sequence"/>
</dbReference>
<feature type="region of interest" description="Disordered" evidence="1">
    <location>
        <begin position="459"/>
        <end position="490"/>
    </location>
</feature>
<reference evidence="2" key="1">
    <citation type="submission" date="2023-03" db="EMBL/GenBank/DDBJ databases">
        <title>Massive genome expansion in bonnet fungi (Mycena s.s.) driven by repeated elements and novel gene families across ecological guilds.</title>
        <authorList>
            <consortium name="Lawrence Berkeley National Laboratory"/>
            <person name="Harder C.B."/>
            <person name="Miyauchi S."/>
            <person name="Viragh M."/>
            <person name="Kuo A."/>
            <person name="Thoen E."/>
            <person name="Andreopoulos B."/>
            <person name="Lu D."/>
            <person name="Skrede I."/>
            <person name="Drula E."/>
            <person name="Henrissat B."/>
            <person name="Morin E."/>
            <person name="Kohler A."/>
            <person name="Barry K."/>
            <person name="LaButti K."/>
            <person name="Morin E."/>
            <person name="Salamov A."/>
            <person name="Lipzen A."/>
            <person name="Mereny Z."/>
            <person name="Hegedus B."/>
            <person name="Baldrian P."/>
            <person name="Stursova M."/>
            <person name="Weitz H."/>
            <person name="Taylor A."/>
            <person name="Grigoriev I.V."/>
            <person name="Nagy L.G."/>
            <person name="Martin F."/>
            <person name="Kauserud H."/>
        </authorList>
    </citation>
    <scope>NUCLEOTIDE SEQUENCE</scope>
    <source>
        <strain evidence="2">9284</strain>
    </source>
</reference>
<evidence type="ECO:0000313" key="3">
    <source>
        <dbReference type="Proteomes" id="UP001221142"/>
    </source>
</evidence>
<feature type="compositionally biased region" description="Polar residues" evidence="1">
    <location>
        <begin position="597"/>
        <end position="619"/>
    </location>
</feature>
<name>A0AAD7AYC4_9AGAR</name>
<proteinExistence type="predicted"/>
<protein>
    <submittedName>
        <fullName evidence="2">Uncharacterized protein</fullName>
    </submittedName>
</protein>
<feature type="compositionally biased region" description="Polar residues" evidence="1">
    <location>
        <begin position="635"/>
        <end position="650"/>
    </location>
</feature>
<comment type="caution">
    <text evidence="2">The sequence shown here is derived from an EMBL/GenBank/DDBJ whole genome shotgun (WGS) entry which is preliminary data.</text>
</comment>